<accession>A0A086XQN2</accession>
<dbReference type="Gene3D" id="3.30.2400.10">
    <property type="entry name" value="Major capsid protein gp5"/>
    <property type="match status" value="1"/>
</dbReference>
<name>A0A086XQN2_9RHOB</name>
<dbReference type="RefSeq" id="WP_036640249.1">
    <property type="nucleotide sequence ID" value="NZ_JFZB01000054.1"/>
</dbReference>
<dbReference type="AlphaFoldDB" id="A0A086XQN2"/>
<comment type="subcellular location">
    <subcellularLocation>
        <location evidence="1">Virion</location>
    </subcellularLocation>
</comment>
<evidence type="ECO:0000256" key="1">
    <source>
        <dbReference type="ARBA" id="ARBA00004328"/>
    </source>
</evidence>
<feature type="domain" description="Phage capsid-like C-terminal" evidence="2">
    <location>
        <begin position="145"/>
        <end position="431"/>
    </location>
</feature>
<dbReference type="Gene3D" id="3.30.2320.10">
    <property type="entry name" value="hypothetical protein PF0899 domain"/>
    <property type="match status" value="1"/>
</dbReference>
<proteinExistence type="predicted"/>
<gene>
    <name evidence="3" type="ORF">CG50_10820</name>
</gene>
<dbReference type="STRING" id="1105367.CG50_10820"/>
<reference evidence="3 4" key="1">
    <citation type="submission" date="2014-03" db="EMBL/GenBank/DDBJ databases">
        <title>Genome of Paenirhodobacter enshiensis DW2-9.</title>
        <authorList>
            <person name="Wang D."/>
            <person name="Wang G."/>
        </authorList>
    </citation>
    <scope>NUCLEOTIDE SEQUENCE [LARGE SCALE GENOMIC DNA]</scope>
    <source>
        <strain evidence="3 4">DW2-9</strain>
    </source>
</reference>
<dbReference type="SUPFAM" id="SSF56563">
    <property type="entry name" value="Major capsid protein gp5"/>
    <property type="match status" value="1"/>
</dbReference>
<keyword evidence="4" id="KW-1185">Reference proteome</keyword>
<dbReference type="NCBIfam" id="TIGR01554">
    <property type="entry name" value="major_cap_HK97"/>
    <property type="match status" value="1"/>
</dbReference>
<dbReference type="Pfam" id="PF05065">
    <property type="entry name" value="Phage_capsid"/>
    <property type="match status" value="1"/>
</dbReference>
<dbReference type="InterPro" id="IPR054612">
    <property type="entry name" value="Phage_capsid-like_C"/>
</dbReference>
<dbReference type="InterPro" id="IPR024455">
    <property type="entry name" value="Phage_capsid"/>
</dbReference>
<comment type="caution">
    <text evidence="3">The sequence shown here is derived from an EMBL/GenBank/DDBJ whole genome shotgun (WGS) entry which is preliminary data.</text>
</comment>
<evidence type="ECO:0000313" key="3">
    <source>
        <dbReference type="EMBL" id="KFI24332.1"/>
    </source>
</evidence>
<sequence length="441" mass="46236">MTTMKLDDLRRDRKAAATALSSAADAINKLEEAGTATGTPEHVAAVAAFDQAKRAFDDLDAGVKRAETTEAALAAAAVGDQNGQRAAQGLNAQPKNPADKGVEVGFVVHALARAHGDRDKAAAFLENEGHSGISAALSGATEAAGGVTIPRPMAEGLIELLRARVVVRAAGARTFPMPAGQIRNAKQIASATATYQGENVAITPSEPGFDKLDQSFKKLTGLVPIGNSLLRHSGLAMAQMVRDDLLKVMALREDLAFIRGDGSSNTPTGIRNWIASSNWLAALDAGIAANATAADAALRKAVSVVEDADVALTNPGWIMRASTKNWLASLRDTNGNLLYPSIDTNGQLKGAPIYVTSQVPNSLGTNGDETEVYFGEFSEAMIGDSMELNVSMSTEAGYMDGSTFVSAFQNDLTLMRTISEHDFALEHDVAFSGFNAAGWSL</sequence>
<dbReference type="eggNOG" id="COG4653">
    <property type="taxonomic scope" value="Bacteria"/>
</dbReference>
<protein>
    <submittedName>
        <fullName evidence="3">Phage capsid protein</fullName>
    </submittedName>
</protein>
<evidence type="ECO:0000259" key="2">
    <source>
        <dbReference type="Pfam" id="PF05065"/>
    </source>
</evidence>
<dbReference type="EMBL" id="JFZB01000054">
    <property type="protein sequence ID" value="KFI24332.1"/>
    <property type="molecule type" value="Genomic_DNA"/>
</dbReference>
<dbReference type="Proteomes" id="UP000028824">
    <property type="component" value="Unassembled WGS sequence"/>
</dbReference>
<organism evidence="3 4">
    <name type="scientific">Paenirhodobacter enshiensis</name>
    <dbReference type="NCBI Taxonomy" id="1105367"/>
    <lineage>
        <taxon>Bacteria</taxon>
        <taxon>Pseudomonadati</taxon>
        <taxon>Pseudomonadota</taxon>
        <taxon>Alphaproteobacteria</taxon>
        <taxon>Rhodobacterales</taxon>
        <taxon>Rhodobacter group</taxon>
        <taxon>Paenirhodobacter</taxon>
    </lineage>
</organism>
<evidence type="ECO:0000313" key="4">
    <source>
        <dbReference type="Proteomes" id="UP000028824"/>
    </source>
</evidence>